<dbReference type="KEGG" id="dpl:KGM_214954"/>
<reference evidence="2 3" key="1">
    <citation type="journal article" date="2011" name="Cell">
        <title>The monarch butterfly genome yields insights into long-distance migration.</title>
        <authorList>
            <person name="Zhan S."/>
            <person name="Merlin C."/>
            <person name="Boore J.L."/>
            <person name="Reppert S.M."/>
        </authorList>
    </citation>
    <scope>NUCLEOTIDE SEQUENCE [LARGE SCALE GENOMIC DNA]</scope>
    <source>
        <strain evidence="2">F-2</strain>
    </source>
</reference>
<evidence type="ECO:0000313" key="2">
    <source>
        <dbReference type="EMBL" id="OWR54604.1"/>
    </source>
</evidence>
<comment type="caution">
    <text evidence="2">The sequence shown here is derived from an EMBL/GenBank/DDBJ whole genome shotgun (WGS) entry which is preliminary data.</text>
</comment>
<name>A0A212FLI4_DANPL</name>
<dbReference type="Proteomes" id="UP000007151">
    <property type="component" value="Unassembled WGS sequence"/>
</dbReference>
<dbReference type="FunCoup" id="A0A212FLI4">
    <property type="interactions" value="75"/>
</dbReference>
<gene>
    <name evidence="2" type="ORF">KGM_214954</name>
</gene>
<keyword evidence="3" id="KW-1185">Reference proteome</keyword>
<dbReference type="InParanoid" id="A0A212FLI4"/>
<feature type="compositionally biased region" description="Pro residues" evidence="1">
    <location>
        <begin position="454"/>
        <end position="463"/>
    </location>
</feature>
<dbReference type="eggNOG" id="ENOG502S24X">
    <property type="taxonomic scope" value="Eukaryota"/>
</dbReference>
<feature type="region of interest" description="Disordered" evidence="1">
    <location>
        <begin position="1"/>
        <end position="37"/>
    </location>
</feature>
<dbReference type="AlphaFoldDB" id="A0A212FLI4"/>
<proteinExistence type="predicted"/>
<feature type="compositionally biased region" description="Low complexity" evidence="1">
    <location>
        <begin position="401"/>
        <end position="411"/>
    </location>
</feature>
<protein>
    <recommendedName>
        <fullName evidence="4">Protein hairless</fullName>
    </recommendedName>
</protein>
<dbReference type="EMBL" id="AGBW02007763">
    <property type="protein sequence ID" value="OWR54604.1"/>
    <property type="molecule type" value="Genomic_DNA"/>
</dbReference>
<feature type="compositionally biased region" description="Polar residues" evidence="1">
    <location>
        <begin position="348"/>
        <end position="359"/>
    </location>
</feature>
<feature type="region of interest" description="Disordered" evidence="1">
    <location>
        <begin position="179"/>
        <end position="205"/>
    </location>
</feature>
<evidence type="ECO:0000256" key="1">
    <source>
        <dbReference type="SAM" id="MobiDB-lite"/>
    </source>
</evidence>
<evidence type="ECO:0008006" key="4">
    <source>
        <dbReference type="Google" id="ProtNLM"/>
    </source>
</evidence>
<evidence type="ECO:0000313" key="3">
    <source>
        <dbReference type="Proteomes" id="UP000007151"/>
    </source>
</evidence>
<feature type="region of interest" description="Disordered" evidence="1">
    <location>
        <begin position="295"/>
        <end position="463"/>
    </location>
</feature>
<dbReference type="STRING" id="278856.A0A212FLI4"/>
<organism evidence="2 3">
    <name type="scientific">Danaus plexippus plexippus</name>
    <dbReference type="NCBI Taxonomy" id="278856"/>
    <lineage>
        <taxon>Eukaryota</taxon>
        <taxon>Metazoa</taxon>
        <taxon>Ecdysozoa</taxon>
        <taxon>Arthropoda</taxon>
        <taxon>Hexapoda</taxon>
        <taxon>Insecta</taxon>
        <taxon>Pterygota</taxon>
        <taxon>Neoptera</taxon>
        <taxon>Endopterygota</taxon>
        <taxon>Lepidoptera</taxon>
        <taxon>Glossata</taxon>
        <taxon>Ditrysia</taxon>
        <taxon>Papilionoidea</taxon>
        <taxon>Nymphalidae</taxon>
        <taxon>Danainae</taxon>
        <taxon>Danaini</taxon>
        <taxon>Danaina</taxon>
        <taxon>Danaus</taxon>
        <taxon>Danaus</taxon>
    </lineage>
</organism>
<feature type="compositionally biased region" description="Polar residues" evidence="1">
    <location>
        <begin position="387"/>
        <end position="399"/>
    </location>
</feature>
<accession>A0A212FLI4</accession>
<feature type="compositionally biased region" description="Basic and acidic residues" evidence="1">
    <location>
        <begin position="367"/>
        <end position="377"/>
    </location>
</feature>
<sequence length="580" mass="63857">MTEEVDRRHGVNGNSSSKSAHEDPPVQSPAPATTGGRLKFFKDGKFILELVRGSAREGERAGWVSVPRKTFWPPAAAPPTPPHAAPPCASLSLSDDNSSLHSSPCTSHRDHCWKQPTPRRNLSKELAMYYCRPATLHTAHIATAARLKRRRPFDTGYHEILTNGALRKTCVNGSCDKKRNGDVGSPENKHCKGDDVVDGPTEAKTKTDEDRWTDFDREKYFHMKLKKPYQYHKLRVYKKTRPALRRKELARVLERLREKILSLPVPVNAKLANCRQEHMMVSPRKRILREMERVSLEDQATKRRAKTVPALSTASYPPSPGPSHTQHRGSDGPARLSNGTAPRKETAVSKNVSSYSIHSLLSMPDESPTRRSPEAKRSPHSYPPSLKTESPSSVNSPDLSPSPDSYRYRYSTLSLGSPGRGAARDSPTPPQPTNPPSFRAYAPPTSPYSGRPGPAWPAPPPPGPFRRDEWAGPGAVSGMSSAQYVFGYGYAPHVYRAAPAPPLWMHYALAPGAPPGPWAPLAHPLLTDHIPKEEPTSGQFAVKLIKTLKPTSIVTCDVTRPSRRVVYESSPSRDTSLAGG</sequence>